<evidence type="ECO:0000313" key="4">
    <source>
        <dbReference type="EMBL" id="HIZ42220.1"/>
    </source>
</evidence>
<reference evidence="4" key="2">
    <citation type="submission" date="2021-04" db="EMBL/GenBank/DDBJ databases">
        <authorList>
            <person name="Gilroy R."/>
        </authorList>
    </citation>
    <scope>NUCLEOTIDE SEQUENCE</scope>
    <source>
        <strain evidence="4">ChiSxjej1B13-11774</strain>
    </source>
</reference>
<keyword evidence="1" id="KW-0285">Flavoprotein</keyword>
<dbReference type="PANTHER" id="PTHR42659">
    <property type="entry name" value="XANTHINE DEHYDROGENASE SUBUNIT C-RELATED"/>
    <property type="match status" value="1"/>
</dbReference>
<dbReference type="GO" id="GO:0071949">
    <property type="term" value="F:FAD binding"/>
    <property type="evidence" value="ECO:0007669"/>
    <property type="project" value="InterPro"/>
</dbReference>
<dbReference type="PROSITE" id="PS51387">
    <property type="entry name" value="FAD_PCMH"/>
    <property type="match status" value="1"/>
</dbReference>
<dbReference type="InterPro" id="IPR016169">
    <property type="entry name" value="FAD-bd_PCMH_sub2"/>
</dbReference>
<dbReference type="InterPro" id="IPR036683">
    <property type="entry name" value="CO_DH_flav_C_dom_sf"/>
</dbReference>
<evidence type="ECO:0000256" key="2">
    <source>
        <dbReference type="ARBA" id="ARBA00023002"/>
    </source>
</evidence>
<dbReference type="InterPro" id="IPR005107">
    <property type="entry name" value="CO_DH_flav_C"/>
</dbReference>
<dbReference type="PANTHER" id="PTHR42659:SF9">
    <property type="entry name" value="XANTHINE DEHYDROGENASE FAD-BINDING SUBUNIT XDHB-RELATED"/>
    <property type="match status" value="1"/>
</dbReference>
<dbReference type="GO" id="GO:0016491">
    <property type="term" value="F:oxidoreductase activity"/>
    <property type="evidence" value="ECO:0007669"/>
    <property type="project" value="UniProtKB-KW"/>
</dbReference>
<dbReference type="InterPro" id="IPR051312">
    <property type="entry name" value="Diverse_Substr_Oxidored"/>
</dbReference>
<dbReference type="SUPFAM" id="SSF55447">
    <property type="entry name" value="CO dehydrogenase flavoprotein C-terminal domain-like"/>
    <property type="match status" value="1"/>
</dbReference>
<dbReference type="Pfam" id="PF00941">
    <property type="entry name" value="FAD_binding_5"/>
    <property type="match status" value="1"/>
</dbReference>
<dbReference type="InterPro" id="IPR016166">
    <property type="entry name" value="FAD-bd_PCMH"/>
</dbReference>
<dbReference type="SUPFAM" id="SSF56176">
    <property type="entry name" value="FAD-binding/transporter-associated domain-like"/>
    <property type="match status" value="1"/>
</dbReference>
<dbReference type="Proteomes" id="UP000824048">
    <property type="component" value="Unassembled WGS sequence"/>
</dbReference>
<gene>
    <name evidence="4" type="ORF">H9811_06635</name>
</gene>
<accession>A0A9D2ERM9</accession>
<dbReference type="Gene3D" id="3.30.465.10">
    <property type="match status" value="1"/>
</dbReference>
<proteinExistence type="predicted"/>
<sequence>MLTIKRYVRAQSLDEAYTLCQKRSNVVLGGMLWLKTQNRTVDTAIDLSDLILDTIEETPEAFRIGAMVPLRALEQHPGLDALTRGAMAESVRHIVGVQFRNLATVGGSIYGRFGFSDVLTLFLTLDAVVELHHGGAVPLADYAARPYERDILTHVVIPKQPGNVAYLAQRNISTDFPVLTCAVAVRGDGVRCAIGARPMKAQLYTGDPALLAGGITPESAAAFGESIAAEVAFSSNLRAGADYRRAVCPVLVRRALLACKEEA</sequence>
<evidence type="ECO:0000259" key="3">
    <source>
        <dbReference type="PROSITE" id="PS51387"/>
    </source>
</evidence>
<reference evidence="4" key="1">
    <citation type="journal article" date="2021" name="PeerJ">
        <title>Extensive microbial diversity within the chicken gut microbiome revealed by metagenomics and culture.</title>
        <authorList>
            <person name="Gilroy R."/>
            <person name="Ravi A."/>
            <person name="Getino M."/>
            <person name="Pursley I."/>
            <person name="Horton D.L."/>
            <person name="Alikhan N.F."/>
            <person name="Baker D."/>
            <person name="Gharbi K."/>
            <person name="Hall N."/>
            <person name="Watson M."/>
            <person name="Adriaenssens E.M."/>
            <person name="Foster-Nyarko E."/>
            <person name="Jarju S."/>
            <person name="Secka A."/>
            <person name="Antonio M."/>
            <person name="Oren A."/>
            <person name="Chaudhuri R.R."/>
            <person name="La Ragione R."/>
            <person name="Hildebrand F."/>
            <person name="Pallen M.J."/>
        </authorList>
    </citation>
    <scope>NUCLEOTIDE SEQUENCE</scope>
    <source>
        <strain evidence="4">ChiSxjej1B13-11774</strain>
    </source>
</reference>
<feature type="domain" description="FAD-binding PCMH-type" evidence="3">
    <location>
        <begin position="1"/>
        <end position="162"/>
    </location>
</feature>
<dbReference type="InterPro" id="IPR036318">
    <property type="entry name" value="FAD-bd_PCMH-like_sf"/>
</dbReference>
<protein>
    <submittedName>
        <fullName evidence="4">FAD binding domain-containing protein</fullName>
    </submittedName>
</protein>
<evidence type="ECO:0000256" key="1">
    <source>
        <dbReference type="ARBA" id="ARBA00022630"/>
    </source>
</evidence>
<dbReference type="AlphaFoldDB" id="A0A9D2ERM9"/>
<keyword evidence="2" id="KW-0560">Oxidoreductase</keyword>
<dbReference type="InterPro" id="IPR002346">
    <property type="entry name" value="Mopterin_DH_FAD-bd"/>
</dbReference>
<dbReference type="EMBL" id="DXBP01000044">
    <property type="protein sequence ID" value="HIZ42220.1"/>
    <property type="molecule type" value="Genomic_DNA"/>
</dbReference>
<name>A0A9D2ERM9_9FIRM</name>
<organism evidence="4 5">
    <name type="scientific">Candidatus Gemmiger excrementigallinarum</name>
    <dbReference type="NCBI Taxonomy" id="2838609"/>
    <lineage>
        <taxon>Bacteria</taxon>
        <taxon>Bacillati</taxon>
        <taxon>Bacillota</taxon>
        <taxon>Clostridia</taxon>
        <taxon>Eubacteriales</taxon>
        <taxon>Gemmiger</taxon>
    </lineage>
</organism>
<dbReference type="SMART" id="SM01092">
    <property type="entry name" value="CO_deh_flav_C"/>
    <property type="match status" value="1"/>
</dbReference>
<dbReference type="Gene3D" id="3.30.390.50">
    <property type="entry name" value="CO dehydrogenase flavoprotein, C-terminal domain"/>
    <property type="match status" value="1"/>
</dbReference>
<evidence type="ECO:0000313" key="5">
    <source>
        <dbReference type="Proteomes" id="UP000824048"/>
    </source>
</evidence>
<comment type="caution">
    <text evidence="4">The sequence shown here is derived from an EMBL/GenBank/DDBJ whole genome shotgun (WGS) entry which is preliminary data.</text>
</comment>